<evidence type="ECO:0000313" key="10">
    <source>
        <dbReference type="EMBL" id="NME66859.1"/>
    </source>
</evidence>
<organism evidence="10 11">
    <name type="scientific">Flammeovirga aprica JL-4</name>
    <dbReference type="NCBI Taxonomy" id="694437"/>
    <lineage>
        <taxon>Bacteria</taxon>
        <taxon>Pseudomonadati</taxon>
        <taxon>Bacteroidota</taxon>
        <taxon>Cytophagia</taxon>
        <taxon>Cytophagales</taxon>
        <taxon>Flammeovirgaceae</taxon>
        <taxon>Flammeovirga</taxon>
    </lineage>
</organism>
<evidence type="ECO:0000256" key="2">
    <source>
        <dbReference type="ARBA" id="ARBA00022676"/>
    </source>
</evidence>
<dbReference type="Proteomes" id="UP000576082">
    <property type="component" value="Unassembled WGS sequence"/>
</dbReference>
<keyword evidence="5" id="KW-0448">Lipopolysaccharide biosynthesis</keyword>
<dbReference type="SUPFAM" id="SSF53448">
    <property type="entry name" value="Nucleotide-diphospho-sugar transferases"/>
    <property type="match status" value="1"/>
</dbReference>
<dbReference type="PANTHER" id="PTHR48090:SF3">
    <property type="entry name" value="UNDECAPRENYL-PHOSPHATE 4-DEOXY-4-FORMAMIDO-L-ARABINOSE TRANSFERASE"/>
    <property type="match status" value="1"/>
</dbReference>
<evidence type="ECO:0000256" key="7">
    <source>
        <dbReference type="ARBA" id="ARBA00023136"/>
    </source>
</evidence>
<evidence type="ECO:0000256" key="5">
    <source>
        <dbReference type="ARBA" id="ARBA00022985"/>
    </source>
</evidence>
<evidence type="ECO:0000256" key="3">
    <source>
        <dbReference type="ARBA" id="ARBA00022679"/>
    </source>
</evidence>
<evidence type="ECO:0000259" key="9">
    <source>
        <dbReference type="Pfam" id="PF00535"/>
    </source>
</evidence>
<name>A0A7X9RT55_9BACT</name>
<protein>
    <submittedName>
        <fullName evidence="10">Glycosyltransferase</fullName>
    </submittedName>
</protein>
<keyword evidence="2" id="KW-0328">Glycosyltransferase</keyword>
<dbReference type="GO" id="GO:0016757">
    <property type="term" value="F:glycosyltransferase activity"/>
    <property type="evidence" value="ECO:0007669"/>
    <property type="project" value="UniProtKB-KW"/>
</dbReference>
<dbReference type="GO" id="GO:0009103">
    <property type="term" value="P:lipopolysaccharide biosynthetic process"/>
    <property type="evidence" value="ECO:0007669"/>
    <property type="project" value="UniProtKB-KW"/>
</dbReference>
<feature type="transmembrane region" description="Helical" evidence="8">
    <location>
        <begin position="262"/>
        <end position="284"/>
    </location>
</feature>
<keyword evidence="11" id="KW-1185">Reference proteome</keyword>
<evidence type="ECO:0000256" key="8">
    <source>
        <dbReference type="SAM" id="Phobius"/>
    </source>
</evidence>
<dbReference type="PANTHER" id="PTHR48090">
    <property type="entry name" value="UNDECAPRENYL-PHOSPHATE 4-DEOXY-4-FORMAMIDO-L-ARABINOSE TRANSFERASE-RELATED"/>
    <property type="match status" value="1"/>
</dbReference>
<comment type="caution">
    <text evidence="10">The sequence shown here is derived from an EMBL/GenBank/DDBJ whole genome shotgun (WGS) entry which is preliminary data.</text>
</comment>
<evidence type="ECO:0000256" key="6">
    <source>
        <dbReference type="ARBA" id="ARBA00022989"/>
    </source>
</evidence>
<evidence type="ECO:0000256" key="1">
    <source>
        <dbReference type="ARBA" id="ARBA00022475"/>
    </source>
</evidence>
<proteinExistence type="predicted"/>
<dbReference type="AlphaFoldDB" id="A0A7X9RT55"/>
<gene>
    <name evidence="10" type="ORF">HHU12_02675</name>
</gene>
<reference evidence="10 11" key="1">
    <citation type="submission" date="2020-04" db="EMBL/GenBank/DDBJ databases">
        <title>Flammeovirga sp. SR4, a novel species isolated from seawater.</title>
        <authorList>
            <person name="Wang X."/>
        </authorList>
    </citation>
    <scope>NUCLEOTIDE SEQUENCE [LARGE SCALE GENOMIC DNA]</scope>
    <source>
        <strain evidence="10 11">ATCC 23126</strain>
    </source>
</reference>
<dbReference type="GO" id="GO:0005886">
    <property type="term" value="C:plasma membrane"/>
    <property type="evidence" value="ECO:0007669"/>
    <property type="project" value="TreeGrafter"/>
</dbReference>
<evidence type="ECO:0000256" key="4">
    <source>
        <dbReference type="ARBA" id="ARBA00022692"/>
    </source>
</evidence>
<keyword evidence="1" id="KW-1003">Cell membrane</keyword>
<accession>A0A7X9RT55</accession>
<dbReference type="RefSeq" id="WP_169654749.1">
    <property type="nucleotide sequence ID" value="NZ_JABANE010000005.1"/>
</dbReference>
<keyword evidence="6 8" id="KW-1133">Transmembrane helix</keyword>
<keyword evidence="3 10" id="KW-0808">Transferase</keyword>
<keyword evidence="4 8" id="KW-0812">Transmembrane</keyword>
<sequence>MRLIHLWNSSVTKKSEQTFSTSVSIVVALRNEESNISSLFQSLINQSYTNYNCYFINDHSEDATLQHLQEFCKSYDHFHVISLDSEEKGKKMAIRKGVELSDSELIITTDADCIHDAEWIQTMVENYNSYHKPQLLSGPVQFSPYRTFSQKLMTIEFGSLILTGATSILSRQPNMCNAANLAFQRKAFLEQNDYEKHIHIPTGDDEFLMHQIAKEDPSKIQFVKDTKAIVKTPPPSDLKSFVQQRIRWASKWRHYDNTLPQISAVFIFLLHFSFIASLISIAFFSGNSLILLSGMGVRLLIEYIFNRIILRWQGDNQLVKWIPLVSLLYPFYAFSIGLLATFSPYSWKNRKYKV</sequence>
<dbReference type="InterPro" id="IPR050256">
    <property type="entry name" value="Glycosyltransferase_2"/>
</dbReference>
<dbReference type="InterPro" id="IPR001173">
    <property type="entry name" value="Glyco_trans_2-like"/>
</dbReference>
<feature type="transmembrane region" description="Helical" evidence="8">
    <location>
        <begin position="290"/>
        <end position="309"/>
    </location>
</feature>
<evidence type="ECO:0000313" key="11">
    <source>
        <dbReference type="Proteomes" id="UP000576082"/>
    </source>
</evidence>
<dbReference type="Pfam" id="PF00535">
    <property type="entry name" value="Glycos_transf_2"/>
    <property type="match status" value="1"/>
</dbReference>
<keyword evidence="7 8" id="KW-0472">Membrane</keyword>
<feature type="domain" description="Glycosyltransferase 2-like" evidence="9">
    <location>
        <begin position="24"/>
        <end position="132"/>
    </location>
</feature>
<dbReference type="EMBL" id="JABANE010000005">
    <property type="protein sequence ID" value="NME66859.1"/>
    <property type="molecule type" value="Genomic_DNA"/>
</dbReference>
<dbReference type="Gene3D" id="3.90.550.10">
    <property type="entry name" value="Spore Coat Polysaccharide Biosynthesis Protein SpsA, Chain A"/>
    <property type="match status" value="1"/>
</dbReference>
<feature type="transmembrane region" description="Helical" evidence="8">
    <location>
        <begin position="321"/>
        <end position="342"/>
    </location>
</feature>
<dbReference type="InterPro" id="IPR029044">
    <property type="entry name" value="Nucleotide-diphossugar_trans"/>
</dbReference>